<evidence type="ECO:0000313" key="2">
    <source>
        <dbReference type="EMBL" id="TCV82624.1"/>
    </source>
</evidence>
<dbReference type="RefSeq" id="WP_228375721.1">
    <property type="nucleotide sequence ID" value="NZ_LUUF01000099.1"/>
</dbReference>
<feature type="transmembrane region" description="Helical" evidence="1">
    <location>
        <begin position="111"/>
        <end position="140"/>
    </location>
</feature>
<keyword evidence="3" id="KW-1185">Reference proteome</keyword>
<sequence>MMDAIANIPTVAHVIQQAVAPVFLLTGVAGILGVLTNRLGRTVDRFRLLGKLDGAEAEEYFAEMQTLARRAHWTHWSITLCTTCALLVCMSIVAMFVGVEFAIDLSDAVSLLFIAAMLALIGGLLCFLREITLATGIIVWRRRP</sequence>
<comment type="caution">
    <text evidence="2">The sequence shown here is derived from an EMBL/GenBank/DDBJ whole genome shotgun (WGS) entry which is preliminary data.</text>
</comment>
<dbReference type="EMBL" id="SMCN01000012">
    <property type="protein sequence ID" value="TCV82624.1"/>
    <property type="molecule type" value="Genomic_DNA"/>
</dbReference>
<proteinExistence type="predicted"/>
<dbReference type="InterPro" id="IPR021279">
    <property type="entry name" value="DUF2721"/>
</dbReference>
<protein>
    <submittedName>
        <fullName evidence="2">Uncharacterized protein DUF2721</fullName>
    </submittedName>
</protein>
<dbReference type="Proteomes" id="UP000295649">
    <property type="component" value="Unassembled WGS sequence"/>
</dbReference>
<feature type="transmembrane region" description="Helical" evidence="1">
    <location>
        <begin position="76"/>
        <end position="99"/>
    </location>
</feature>
<feature type="transmembrane region" description="Helical" evidence="1">
    <location>
        <begin position="18"/>
        <end position="37"/>
    </location>
</feature>
<name>A0ABY2CKY1_METMH</name>
<reference evidence="2 3" key="1">
    <citation type="submission" date="2019-03" db="EMBL/GenBank/DDBJ databases">
        <title>Systems level insights into methane cycling in arid and semi-arid ecosystems.</title>
        <authorList>
            <person name="Kalyuzhnaya M."/>
        </authorList>
    </citation>
    <scope>NUCLEOTIDE SEQUENCE [LARGE SCALE GENOMIC DNA]</scope>
    <source>
        <strain evidence="2 3">S-1</strain>
    </source>
</reference>
<gene>
    <name evidence="2" type="ORF">EDE11_11254</name>
</gene>
<keyword evidence="1" id="KW-0472">Membrane</keyword>
<keyword evidence="1" id="KW-1133">Transmembrane helix</keyword>
<organism evidence="2 3">
    <name type="scientific">Methylomonas methanica</name>
    <dbReference type="NCBI Taxonomy" id="421"/>
    <lineage>
        <taxon>Bacteria</taxon>
        <taxon>Pseudomonadati</taxon>
        <taxon>Pseudomonadota</taxon>
        <taxon>Gammaproteobacteria</taxon>
        <taxon>Methylococcales</taxon>
        <taxon>Methylococcaceae</taxon>
        <taxon>Methylomonas</taxon>
    </lineage>
</organism>
<evidence type="ECO:0000256" key="1">
    <source>
        <dbReference type="SAM" id="Phobius"/>
    </source>
</evidence>
<evidence type="ECO:0000313" key="3">
    <source>
        <dbReference type="Proteomes" id="UP000295649"/>
    </source>
</evidence>
<dbReference type="Pfam" id="PF11026">
    <property type="entry name" value="DUF2721"/>
    <property type="match status" value="1"/>
</dbReference>
<accession>A0ABY2CKY1</accession>
<keyword evidence="1" id="KW-0812">Transmembrane</keyword>